<dbReference type="RefSeq" id="WP_257464884.1">
    <property type="nucleotide sequence ID" value="NZ_BAABXP010000009.1"/>
</dbReference>
<dbReference type="InterPro" id="IPR009665">
    <property type="entry name" value="YyaC"/>
</dbReference>
<gene>
    <name evidence="1" type="ORF">ABID24_002278</name>
</gene>
<keyword evidence="2" id="KW-1185">Reference proteome</keyword>
<dbReference type="SUPFAM" id="SSF53163">
    <property type="entry name" value="HybD-like"/>
    <property type="match status" value="1"/>
</dbReference>
<name>A0ABV2M4L5_9FIRM</name>
<dbReference type="Pfam" id="PF06866">
    <property type="entry name" value="DUF1256"/>
    <property type="match status" value="1"/>
</dbReference>
<proteinExistence type="predicted"/>
<dbReference type="NCBIfam" id="TIGR02841">
    <property type="entry name" value="spore_YyaC"/>
    <property type="match status" value="1"/>
</dbReference>
<reference evidence="1 2" key="1">
    <citation type="submission" date="2024-06" db="EMBL/GenBank/DDBJ databases">
        <title>Genomic Encyclopedia of Type Strains, Phase IV (KMG-IV): sequencing the most valuable type-strain genomes for metagenomic binning, comparative biology and taxonomic classification.</title>
        <authorList>
            <person name="Goeker M."/>
        </authorList>
    </citation>
    <scope>NUCLEOTIDE SEQUENCE [LARGE SCALE GENOMIC DNA]</scope>
    <source>
        <strain evidence="1 2">DSM 29492</strain>
    </source>
</reference>
<comment type="caution">
    <text evidence="1">The sequence shown here is derived from an EMBL/GenBank/DDBJ whole genome shotgun (WGS) entry which is preliminary data.</text>
</comment>
<evidence type="ECO:0000313" key="1">
    <source>
        <dbReference type="EMBL" id="MET3751024.1"/>
    </source>
</evidence>
<dbReference type="EMBL" id="JBEPMJ010000016">
    <property type="protein sequence ID" value="MET3751024.1"/>
    <property type="molecule type" value="Genomic_DNA"/>
</dbReference>
<sequence length="188" mass="20339">MTFYIDANKTGAAREISSLLKNCILHHRKSWKELVFLCIGTDRLTGDCLGPYVGQQLLCNASEKVHVYGTLSHPVHALNLTSASQDICFSHPEALVIAIDASLGQKKHLGYVTIGDGALYPGAAVQKELPPVGDIHVTGIVNTAGLLEQLTLQTTRLSTVIHLADKITQGILAMIPSAIHESYFIQKL</sequence>
<evidence type="ECO:0000313" key="2">
    <source>
        <dbReference type="Proteomes" id="UP001549106"/>
    </source>
</evidence>
<dbReference type="InterPro" id="IPR023430">
    <property type="entry name" value="Pept_HybD-like_dom_sf"/>
</dbReference>
<accession>A0ABV2M4L5</accession>
<organism evidence="1 2">
    <name type="scientific">Blautia caecimuris</name>
    <dbReference type="NCBI Taxonomy" id="1796615"/>
    <lineage>
        <taxon>Bacteria</taxon>
        <taxon>Bacillati</taxon>
        <taxon>Bacillota</taxon>
        <taxon>Clostridia</taxon>
        <taxon>Lachnospirales</taxon>
        <taxon>Lachnospiraceae</taxon>
        <taxon>Blautia</taxon>
    </lineage>
</organism>
<protein>
    <submittedName>
        <fullName evidence="1">Sporulation protein YyaC</fullName>
    </submittedName>
</protein>
<dbReference type="Proteomes" id="UP001549106">
    <property type="component" value="Unassembled WGS sequence"/>
</dbReference>